<dbReference type="CDD" id="cd00090">
    <property type="entry name" value="HTH_ARSR"/>
    <property type="match status" value="1"/>
</dbReference>
<proteinExistence type="predicted"/>
<dbReference type="InterPro" id="IPR036388">
    <property type="entry name" value="WH-like_DNA-bd_sf"/>
</dbReference>
<dbReference type="AlphaFoldDB" id="A0AA41KCD3"/>
<accession>A0AA41KCD3</accession>
<protein>
    <submittedName>
        <fullName evidence="2">MarR family transcriptional regulator</fullName>
    </submittedName>
</protein>
<gene>
    <name evidence="2" type="ORF">KTS37_10865</name>
</gene>
<dbReference type="Proteomes" id="UP001166304">
    <property type="component" value="Unassembled WGS sequence"/>
</dbReference>
<dbReference type="InterPro" id="IPR036390">
    <property type="entry name" value="WH_DNA-bd_sf"/>
</dbReference>
<evidence type="ECO:0000313" key="2">
    <source>
        <dbReference type="EMBL" id="MBV0902290.1"/>
    </source>
</evidence>
<dbReference type="EMBL" id="JAHQXE010000003">
    <property type="protein sequence ID" value="MBV0902290.1"/>
    <property type="molecule type" value="Genomic_DNA"/>
</dbReference>
<evidence type="ECO:0000259" key="1">
    <source>
        <dbReference type="Pfam" id="PF01978"/>
    </source>
</evidence>
<sequence>MAVDSAPDRGSDLLDGDESELNEALACAFGIRAHDRRTYRALVRVPDSTVADLADELDRDRSNVNRSLSTLREAGLATRRRRLLDGGGHVFEYTATPPAAARELLHEAFDAWVAGVRDRIDEFGDERA</sequence>
<dbReference type="InterPro" id="IPR002831">
    <property type="entry name" value="Tscrpt_reg_TrmB_N"/>
</dbReference>
<dbReference type="SUPFAM" id="SSF46785">
    <property type="entry name" value="Winged helix' DNA-binding domain"/>
    <property type="match status" value="1"/>
</dbReference>
<reference evidence="2" key="1">
    <citation type="submission" date="2021-06" db="EMBL/GenBank/DDBJ databases">
        <title>New haloarchaea isolates fom saline soil.</title>
        <authorList>
            <person name="Duran-Viseras A."/>
            <person name="Sanchez-Porro C.S."/>
            <person name="Ventosa A."/>
        </authorList>
    </citation>
    <scope>NUCLEOTIDE SEQUENCE</scope>
    <source>
        <strain evidence="2">JCM 18369</strain>
    </source>
</reference>
<dbReference type="Gene3D" id="1.10.10.10">
    <property type="entry name" value="Winged helix-like DNA-binding domain superfamily/Winged helix DNA-binding domain"/>
    <property type="match status" value="1"/>
</dbReference>
<feature type="domain" description="Transcription regulator TrmB N-terminal" evidence="1">
    <location>
        <begin position="25"/>
        <end position="97"/>
    </location>
</feature>
<dbReference type="RefSeq" id="WP_162413536.1">
    <property type="nucleotide sequence ID" value="NZ_JAHQXE010000003.1"/>
</dbReference>
<dbReference type="Pfam" id="PF01978">
    <property type="entry name" value="TrmB"/>
    <property type="match status" value="1"/>
</dbReference>
<keyword evidence="3" id="KW-1185">Reference proteome</keyword>
<name>A0AA41KCD3_9EURY</name>
<organism evidence="2 3">
    <name type="scientific">Haloarcula salina</name>
    <dbReference type="NCBI Taxonomy" id="1429914"/>
    <lineage>
        <taxon>Archaea</taxon>
        <taxon>Methanobacteriati</taxon>
        <taxon>Methanobacteriota</taxon>
        <taxon>Stenosarchaea group</taxon>
        <taxon>Halobacteria</taxon>
        <taxon>Halobacteriales</taxon>
        <taxon>Haloarculaceae</taxon>
        <taxon>Haloarcula</taxon>
    </lineage>
</organism>
<comment type="caution">
    <text evidence="2">The sequence shown here is derived from an EMBL/GenBank/DDBJ whole genome shotgun (WGS) entry which is preliminary data.</text>
</comment>
<dbReference type="InterPro" id="IPR011991">
    <property type="entry name" value="ArsR-like_HTH"/>
</dbReference>
<evidence type="ECO:0000313" key="3">
    <source>
        <dbReference type="Proteomes" id="UP001166304"/>
    </source>
</evidence>